<keyword evidence="6 11" id="KW-0521">NADP</keyword>
<evidence type="ECO:0000313" key="14">
    <source>
        <dbReference type="EMBL" id="SNS21615.1"/>
    </source>
</evidence>
<proteinExistence type="inferred from homology"/>
<comment type="similarity">
    <text evidence="2 12">Belongs to the short-chain dehydrogenases/reductases (SDR) family.</text>
</comment>
<dbReference type="GO" id="GO:0030497">
    <property type="term" value="P:fatty acid elongation"/>
    <property type="evidence" value="ECO:0007669"/>
    <property type="project" value="UniProtKB-ARBA"/>
</dbReference>
<dbReference type="SMART" id="SM00822">
    <property type="entry name" value="PKS_KR"/>
    <property type="match status" value="1"/>
</dbReference>
<name>A0A239CN70_9BACT</name>
<keyword evidence="8 12" id="KW-0443">Lipid metabolism</keyword>
<feature type="binding site" evidence="11">
    <location>
        <position position="90"/>
    </location>
    <ligand>
        <name>NADP(+)</name>
        <dbReference type="ChEBI" id="CHEBI:58349"/>
    </ligand>
</feature>
<reference evidence="14 15" key="1">
    <citation type="submission" date="2017-06" db="EMBL/GenBank/DDBJ databases">
        <authorList>
            <person name="Kim H.J."/>
            <person name="Triplett B.A."/>
        </authorList>
    </citation>
    <scope>NUCLEOTIDE SEQUENCE [LARGE SCALE GENOMIC DNA]</scope>
    <source>
        <strain evidence="14 15">DSM 18704</strain>
    </source>
</reference>
<evidence type="ECO:0000256" key="6">
    <source>
        <dbReference type="ARBA" id="ARBA00022857"/>
    </source>
</evidence>
<dbReference type="AlphaFoldDB" id="A0A239CN70"/>
<dbReference type="OrthoDB" id="9803333at2"/>
<dbReference type="GO" id="GO:0051287">
    <property type="term" value="F:NAD binding"/>
    <property type="evidence" value="ECO:0007669"/>
    <property type="project" value="UniProtKB-UniRule"/>
</dbReference>
<keyword evidence="7 12" id="KW-0560">Oxidoreductase</keyword>
<dbReference type="Gene3D" id="3.40.50.720">
    <property type="entry name" value="NAD(P)-binding Rossmann-like Domain"/>
    <property type="match status" value="1"/>
</dbReference>
<dbReference type="EMBL" id="FZOU01000001">
    <property type="protein sequence ID" value="SNS21615.1"/>
    <property type="molecule type" value="Genomic_DNA"/>
</dbReference>
<comment type="subunit">
    <text evidence="12">Homotetramer.</text>
</comment>
<dbReference type="NCBIfam" id="NF009466">
    <property type="entry name" value="PRK12826.1-2"/>
    <property type="match status" value="1"/>
</dbReference>
<dbReference type="CDD" id="cd05333">
    <property type="entry name" value="BKR_SDR_c"/>
    <property type="match status" value="1"/>
</dbReference>
<dbReference type="SUPFAM" id="SSF51735">
    <property type="entry name" value="NAD(P)-binding Rossmann-fold domains"/>
    <property type="match status" value="1"/>
</dbReference>
<evidence type="ECO:0000259" key="13">
    <source>
        <dbReference type="SMART" id="SM00822"/>
    </source>
</evidence>
<keyword evidence="5 12" id="KW-0276">Fatty acid metabolism</keyword>
<dbReference type="InterPro" id="IPR036291">
    <property type="entry name" value="NAD(P)-bd_dom_sf"/>
</dbReference>
<dbReference type="PRINTS" id="PR00080">
    <property type="entry name" value="SDRFAMILY"/>
</dbReference>
<dbReference type="InterPro" id="IPR057326">
    <property type="entry name" value="KR_dom"/>
</dbReference>
<dbReference type="PROSITE" id="PS00061">
    <property type="entry name" value="ADH_SHORT"/>
    <property type="match status" value="1"/>
</dbReference>
<comment type="catalytic activity">
    <reaction evidence="12">
        <text>a (3R)-hydroxyacyl-[ACP] + NADP(+) = a 3-oxoacyl-[ACP] + NADPH + H(+)</text>
        <dbReference type="Rhea" id="RHEA:17397"/>
        <dbReference type="Rhea" id="RHEA-COMP:9916"/>
        <dbReference type="Rhea" id="RHEA-COMP:9945"/>
        <dbReference type="ChEBI" id="CHEBI:15378"/>
        <dbReference type="ChEBI" id="CHEBI:57783"/>
        <dbReference type="ChEBI" id="CHEBI:58349"/>
        <dbReference type="ChEBI" id="CHEBI:78776"/>
        <dbReference type="ChEBI" id="CHEBI:78827"/>
        <dbReference type="EC" id="1.1.1.100"/>
    </reaction>
</comment>
<feature type="domain" description="Ketoreductase" evidence="13">
    <location>
        <begin position="7"/>
        <end position="191"/>
    </location>
</feature>
<evidence type="ECO:0000256" key="8">
    <source>
        <dbReference type="ARBA" id="ARBA00023098"/>
    </source>
</evidence>
<dbReference type="InterPro" id="IPR020904">
    <property type="entry name" value="Sc_DH/Rdtase_CS"/>
</dbReference>
<dbReference type="EC" id="1.1.1.100" evidence="3 12"/>
<dbReference type="RefSeq" id="WP_089406374.1">
    <property type="nucleotide sequence ID" value="NZ_FZOU01000001.1"/>
</dbReference>
<dbReference type="PANTHER" id="PTHR42879:SF2">
    <property type="entry name" value="3-OXOACYL-[ACYL-CARRIER-PROTEIN] REDUCTASE FABG"/>
    <property type="match status" value="1"/>
</dbReference>
<dbReference type="Proteomes" id="UP000198356">
    <property type="component" value="Unassembled WGS sequence"/>
</dbReference>
<feature type="binding site" evidence="11">
    <location>
        <begin position="155"/>
        <end position="159"/>
    </location>
    <ligand>
        <name>NADP(+)</name>
        <dbReference type="ChEBI" id="CHEBI:58349"/>
    </ligand>
</feature>
<feature type="binding site" evidence="11">
    <location>
        <position position="188"/>
    </location>
    <ligand>
        <name>NADP(+)</name>
        <dbReference type="ChEBI" id="CHEBI:58349"/>
    </ligand>
</feature>
<accession>A0A239CN70</accession>
<evidence type="ECO:0000256" key="4">
    <source>
        <dbReference type="ARBA" id="ARBA00022516"/>
    </source>
</evidence>
<dbReference type="InterPro" id="IPR011284">
    <property type="entry name" value="3oxo_ACP_reduc"/>
</dbReference>
<gene>
    <name evidence="14" type="ORF">SAMN05421770_10122</name>
</gene>
<dbReference type="PRINTS" id="PR00081">
    <property type="entry name" value="GDHRDH"/>
</dbReference>
<dbReference type="GO" id="GO:0004316">
    <property type="term" value="F:3-oxoacyl-[acyl-carrier-protein] reductase (NADPH) activity"/>
    <property type="evidence" value="ECO:0007669"/>
    <property type="project" value="UniProtKB-UniRule"/>
</dbReference>
<keyword evidence="15" id="KW-1185">Reference proteome</keyword>
<dbReference type="NCBIfam" id="TIGR01830">
    <property type="entry name" value="3oxo_ACP_reduc"/>
    <property type="match status" value="1"/>
</dbReference>
<evidence type="ECO:0000256" key="7">
    <source>
        <dbReference type="ARBA" id="ARBA00023002"/>
    </source>
</evidence>
<evidence type="ECO:0000256" key="12">
    <source>
        <dbReference type="RuleBase" id="RU366074"/>
    </source>
</evidence>
<dbReference type="NCBIfam" id="NF005559">
    <property type="entry name" value="PRK07231.1"/>
    <property type="match status" value="1"/>
</dbReference>
<evidence type="ECO:0000256" key="3">
    <source>
        <dbReference type="ARBA" id="ARBA00012948"/>
    </source>
</evidence>
<dbReference type="FunFam" id="3.40.50.720:FF:000037">
    <property type="entry name" value="3-oxoacyl-[acyl-carrier-protein] reductase FabG"/>
    <property type="match status" value="1"/>
</dbReference>
<protein>
    <recommendedName>
        <fullName evidence="3 12">3-oxoacyl-[acyl-carrier-protein] reductase</fullName>
        <ecNumber evidence="3 12">1.1.1.100</ecNumber>
    </recommendedName>
</protein>
<evidence type="ECO:0000256" key="1">
    <source>
        <dbReference type="ARBA" id="ARBA00005194"/>
    </source>
</evidence>
<dbReference type="UniPathway" id="UPA00094"/>
<comment type="function">
    <text evidence="12">Catalyzes the NADPH-dependent reduction of beta-ketoacyl-ACP substrates to beta-hydroxyacyl-ACP products, the first reductive step in the elongation cycle of fatty acid biosynthesis.</text>
</comment>
<organism evidence="14 15">
    <name type="scientific">Granulicella rosea</name>
    <dbReference type="NCBI Taxonomy" id="474952"/>
    <lineage>
        <taxon>Bacteria</taxon>
        <taxon>Pseudomonadati</taxon>
        <taxon>Acidobacteriota</taxon>
        <taxon>Terriglobia</taxon>
        <taxon>Terriglobales</taxon>
        <taxon>Acidobacteriaceae</taxon>
        <taxon>Granulicella</taxon>
    </lineage>
</organism>
<keyword evidence="4 12" id="KW-0444">Lipid biosynthesis</keyword>
<feature type="active site" description="Proton acceptor" evidence="10">
    <location>
        <position position="155"/>
    </location>
</feature>
<evidence type="ECO:0000256" key="2">
    <source>
        <dbReference type="ARBA" id="ARBA00006484"/>
    </source>
</evidence>
<dbReference type="PANTHER" id="PTHR42879">
    <property type="entry name" value="3-OXOACYL-(ACYL-CARRIER-PROTEIN) REDUCTASE"/>
    <property type="match status" value="1"/>
</dbReference>
<evidence type="ECO:0000256" key="11">
    <source>
        <dbReference type="PIRSR" id="PIRSR611284-2"/>
    </source>
</evidence>
<dbReference type="Pfam" id="PF13561">
    <property type="entry name" value="adh_short_C2"/>
    <property type="match status" value="1"/>
</dbReference>
<evidence type="ECO:0000256" key="10">
    <source>
        <dbReference type="PIRSR" id="PIRSR611284-1"/>
    </source>
</evidence>
<evidence type="ECO:0000256" key="9">
    <source>
        <dbReference type="ARBA" id="ARBA00023160"/>
    </source>
</evidence>
<dbReference type="InterPro" id="IPR050259">
    <property type="entry name" value="SDR"/>
</dbReference>
<comment type="pathway">
    <text evidence="1 12">Lipid metabolism; fatty acid biosynthesis.</text>
</comment>
<evidence type="ECO:0000256" key="5">
    <source>
        <dbReference type="ARBA" id="ARBA00022832"/>
    </source>
</evidence>
<keyword evidence="9 12" id="KW-0275">Fatty acid biosynthesis</keyword>
<evidence type="ECO:0000313" key="15">
    <source>
        <dbReference type="Proteomes" id="UP000198356"/>
    </source>
</evidence>
<dbReference type="InterPro" id="IPR002347">
    <property type="entry name" value="SDR_fam"/>
</dbReference>
<sequence>MSTLAGRVAFVTGASQGIGRACALELAASGASVALAARNVEKLAEVAAEIAAVGGTAHVFALDVGDEESIKACAKAVIAHFGKVEILVNNAGITRDTLAMRMKRKDWDDVLTTNLTGAFLLTQACMSAMLKARWGRVINITSVVGETGQAGQANYAASKAGLIGLTKSLARELGSRGITVNAVAPGYIETAMTAVLTEEQKTAMTSQVPLQRAGTDKDIAAAVAFLASEGASYITGHTLDVNGGMYMG</sequence>